<keyword evidence="3" id="KW-0997">Cell inner membrane</keyword>
<keyword evidence="5 12" id="KW-1133">Transmembrane helix</keyword>
<evidence type="ECO:0000256" key="12">
    <source>
        <dbReference type="HAMAP-Rule" id="MF_00454"/>
    </source>
</evidence>
<evidence type="ECO:0000256" key="6">
    <source>
        <dbReference type="ARBA" id="ARBA00023053"/>
    </source>
</evidence>
<name>A0A1N7A8E2_9RHOO</name>
<dbReference type="InterPro" id="IPR003691">
    <property type="entry name" value="FluC"/>
</dbReference>
<evidence type="ECO:0000256" key="7">
    <source>
        <dbReference type="ARBA" id="ARBA00023065"/>
    </source>
</evidence>
<dbReference type="PANTHER" id="PTHR28259:SF1">
    <property type="entry name" value="FLUORIDE EXPORT PROTEIN 1-RELATED"/>
    <property type="match status" value="1"/>
</dbReference>
<evidence type="ECO:0000256" key="1">
    <source>
        <dbReference type="ARBA" id="ARBA00004651"/>
    </source>
</evidence>
<evidence type="ECO:0000256" key="9">
    <source>
        <dbReference type="ARBA" id="ARBA00023303"/>
    </source>
</evidence>
<reference evidence="14" key="1">
    <citation type="submission" date="2017-01" db="EMBL/GenBank/DDBJ databases">
        <authorList>
            <person name="Varghese N."/>
            <person name="Submissions S."/>
        </authorList>
    </citation>
    <scope>NUCLEOTIDE SEQUENCE [LARGE SCALE GENOMIC DNA]</scope>
    <source>
        <strain evidence="14">ATCC 51758</strain>
    </source>
</reference>
<evidence type="ECO:0000256" key="4">
    <source>
        <dbReference type="ARBA" id="ARBA00022692"/>
    </source>
</evidence>
<accession>A0A1N7A8E2</accession>
<evidence type="ECO:0000256" key="3">
    <source>
        <dbReference type="ARBA" id="ARBA00022519"/>
    </source>
</evidence>
<dbReference type="EMBL" id="FTMD01000013">
    <property type="protein sequence ID" value="SIR35420.1"/>
    <property type="molecule type" value="Genomic_DNA"/>
</dbReference>
<keyword evidence="6 12" id="KW-0915">Sodium</keyword>
<dbReference type="HAMAP" id="MF_00454">
    <property type="entry name" value="FluC"/>
    <property type="match status" value="1"/>
</dbReference>
<dbReference type="RefSeq" id="WP_076603566.1">
    <property type="nucleotide sequence ID" value="NZ_FTMD01000013.1"/>
</dbReference>
<keyword evidence="4 12" id="KW-0812">Transmembrane</keyword>
<evidence type="ECO:0000256" key="8">
    <source>
        <dbReference type="ARBA" id="ARBA00023136"/>
    </source>
</evidence>
<evidence type="ECO:0000313" key="13">
    <source>
        <dbReference type="EMBL" id="SIR35420.1"/>
    </source>
</evidence>
<dbReference type="GO" id="GO:0140114">
    <property type="term" value="P:cellular detoxification of fluoride"/>
    <property type="evidence" value="ECO:0007669"/>
    <property type="project" value="UniProtKB-UniRule"/>
</dbReference>
<feature type="transmembrane region" description="Helical" evidence="12">
    <location>
        <begin position="73"/>
        <end position="91"/>
    </location>
</feature>
<dbReference type="GO" id="GO:0062054">
    <property type="term" value="F:fluoride channel activity"/>
    <property type="evidence" value="ECO:0007669"/>
    <property type="project" value="UniProtKB-UniRule"/>
</dbReference>
<dbReference type="Proteomes" id="UP000186819">
    <property type="component" value="Unassembled WGS sequence"/>
</dbReference>
<keyword evidence="12" id="KW-0479">Metal-binding</keyword>
<evidence type="ECO:0000256" key="5">
    <source>
        <dbReference type="ARBA" id="ARBA00022989"/>
    </source>
</evidence>
<dbReference type="NCBIfam" id="NF010792">
    <property type="entry name" value="PRK14196.1"/>
    <property type="match status" value="1"/>
</dbReference>
<sequence length="132" mass="13892">MSAPLATLPAFVAIGIGAALGAWLRWGLGLLLNPFFLVIPLGTLSANLLGGLLMGAALAWIHAVPEMSPTLRLLLTTGFLGGLTTFSTFSAEGLHLVQRGEWAWLALHTLLHVAGSLLMAWAGYAAFNAWRG</sequence>
<gene>
    <name evidence="12" type="primary">fluC</name>
    <name evidence="12" type="synonym">crcB</name>
    <name evidence="13" type="ORF">SAMN05421829_113141</name>
</gene>
<proteinExistence type="inferred from homology"/>
<feature type="transmembrane region" description="Helical" evidence="12">
    <location>
        <begin position="103"/>
        <end position="127"/>
    </location>
</feature>
<comment type="subcellular location">
    <subcellularLocation>
        <location evidence="1 12">Cell membrane</location>
        <topology evidence="1 12">Multi-pass membrane protein</topology>
    </subcellularLocation>
</comment>
<dbReference type="PANTHER" id="PTHR28259">
    <property type="entry name" value="FLUORIDE EXPORT PROTEIN 1-RELATED"/>
    <property type="match status" value="1"/>
</dbReference>
<evidence type="ECO:0000256" key="11">
    <source>
        <dbReference type="ARBA" id="ARBA00035585"/>
    </source>
</evidence>
<comment type="activity regulation">
    <text evidence="12">Na(+) is not transported, but it plays an essential structural role and its presence is essential for fluoride channel function.</text>
</comment>
<dbReference type="STRING" id="34027.SAMN05421829_113141"/>
<organism evidence="13 14">
    <name type="scientific">Aromatoleum tolulyticum</name>
    <dbReference type="NCBI Taxonomy" id="34027"/>
    <lineage>
        <taxon>Bacteria</taxon>
        <taxon>Pseudomonadati</taxon>
        <taxon>Pseudomonadota</taxon>
        <taxon>Betaproteobacteria</taxon>
        <taxon>Rhodocyclales</taxon>
        <taxon>Rhodocyclaceae</taxon>
        <taxon>Aromatoleum</taxon>
    </lineage>
</organism>
<comment type="similarity">
    <text evidence="10 12">Belongs to the fluoride channel Fluc/FEX (TC 1.A.43) family.</text>
</comment>
<comment type="catalytic activity">
    <reaction evidence="11">
        <text>fluoride(in) = fluoride(out)</text>
        <dbReference type="Rhea" id="RHEA:76159"/>
        <dbReference type="ChEBI" id="CHEBI:17051"/>
    </reaction>
    <physiologicalReaction direction="left-to-right" evidence="11">
        <dbReference type="Rhea" id="RHEA:76160"/>
    </physiologicalReaction>
</comment>
<keyword evidence="8 12" id="KW-0472">Membrane</keyword>
<dbReference type="NCBIfam" id="TIGR00494">
    <property type="entry name" value="crcB"/>
    <property type="match status" value="1"/>
</dbReference>
<evidence type="ECO:0000256" key="10">
    <source>
        <dbReference type="ARBA" id="ARBA00035120"/>
    </source>
</evidence>
<keyword evidence="2 12" id="KW-1003">Cell membrane</keyword>
<dbReference type="GO" id="GO:0046872">
    <property type="term" value="F:metal ion binding"/>
    <property type="evidence" value="ECO:0007669"/>
    <property type="project" value="UniProtKB-KW"/>
</dbReference>
<dbReference type="OrthoDB" id="9806299at2"/>
<comment type="function">
    <text evidence="12">Fluoride-specific ion channel. Important for reducing fluoride concentration in the cell, thus reducing its toxicity.</text>
</comment>
<evidence type="ECO:0000256" key="2">
    <source>
        <dbReference type="ARBA" id="ARBA00022475"/>
    </source>
</evidence>
<keyword evidence="7 12" id="KW-0406">Ion transport</keyword>
<keyword evidence="9 12" id="KW-0407">Ion channel</keyword>
<evidence type="ECO:0000313" key="14">
    <source>
        <dbReference type="Proteomes" id="UP000186819"/>
    </source>
</evidence>
<dbReference type="Pfam" id="PF02537">
    <property type="entry name" value="CRCB"/>
    <property type="match status" value="1"/>
</dbReference>
<feature type="binding site" evidence="12">
    <location>
        <position position="84"/>
    </location>
    <ligand>
        <name>Na(+)</name>
        <dbReference type="ChEBI" id="CHEBI:29101"/>
        <note>structural</note>
    </ligand>
</feature>
<keyword evidence="12" id="KW-0813">Transport</keyword>
<feature type="transmembrane region" description="Helical" evidence="12">
    <location>
        <begin position="37"/>
        <end position="61"/>
    </location>
</feature>
<keyword evidence="14" id="KW-1185">Reference proteome</keyword>
<dbReference type="GO" id="GO:0005886">
    <property type="term" value="C:plasma membrane"/>
    <property type="evidence" value="ECO:0007669"/>
    <property type="project" value="UniProtKB-SubCell"/>
</dbReference>
<feature type="binding site" evidence="12">
    <location>
        <position position="81"/>
    </location>
    <ligand>
        <name>Na(+)</name>
        <dbReference type="ChEBI" id="CHEBI:29101"/>
        <note>structural</note>
    </ligand>
</feature>
<dbReference type="AlphaFoldDB" id="A0A1N7A8E2"/>
<protein>
    <recommendedName>
        <fullName evidence="12">Fluoride-specific ion channel FluC</fullName>
    </recommendedName>
</protein>